<evidence type="ECO:0000313" key="2">
    <source>
        <dbReference type="EMBL" id="TQK76226.1"/>
    </source>
</evidence>
<accession>A0A542SNK0</accession>
<dbReference type="InterPro" id="IPR007345">
    <property type="entry name" value="Polysacch_pyruvyl_Trfase"/>
</dbReference>
<dbReference type="Proteomes" id="UP000316181">
    <property type="component" value="Unassembled WGS sequence"/>
</dbReference>
<sequence>MNRFFSRALTKAGNTLIRLAKPQPRIRDNSRGGSLLHQDLLDRYQVSRSLLVDADGNVPARWWLVNDNFGDLLSPWILEQISGRKVVLADRTIPHYVAIGSIAKHIRPNSVVWGTGSFGTEGEEDICPSATYAAVRGPLTRSRLQHFGAKIPAIYGDPALLTPAFYFPRVEITHEVGMVTRWSERNRQAAEFGPGVAHITLDTTDIEGTLRQILACKRIVTSSLHGLIIADAYGIPSAWISSGTPRGGEFKFYDYFATVNKFRKVQHFSFTSAPVTVKRVLAKLCFDGRPIQFNFKALLDTCPLLERK</sequence>
<reference evidence="2 3" key="1">
    <citation type="submission" date="2019-06" db="EMBL/GenBank/DDBJ databases">
        <title>Sequencing the genomes of 1000 actinobacteria strains.</title>
        <authorList>
            <person name="Klenk H.-P."/>
        </authorList>
    </citation>
    <scope>NUCLEOTIDE SEQUENCE [LARGE SCALE GENOMIC DNA]</scope>
    <source>
        <strain evidence="2 3">DSM 10596</strain>
    </source>
</reference>
<proteinExistence type="predicted"/>
<comment type="caution">
    <text evidence="2">The sequence shown here is derived from an EMBL/GenBank/DDBJ whole genome shotgun (WGS) entry which is preliminary data.</text>
</comment>
<name>A0A542SNK0_9MICO</name>
<dbReference type="AlphaFoldDB" id="A0A542SNK0"/>
<dbReference type="RefSeq" id="WP_142111536.1">
    <property type="nucleotide sequence ID" value="NZ_BAAATB010000002.1"/>
</dbReference>
<dbReference type="EMBL" id="VFNV01000001">
    <property type="protein sequence ID" value="TQK76226.1"/>
    <property type="molecule type" value="Genomic_DNA"/>
</dbReference>
<keyword evidence="2" id="KW-0808">Transferase</keyword>
<feature type="domain" description="Polysaccharide pyruvyl transferase" evidence="1">
    <location>
        <begin position="111"/>
        <end position="242"/>
    </location>
</feature>
<dbReference type="GO" id="GO:0016740">
    <property type="term" value="F:transferase activity"/>
    <property type="evidence" value="ECO:0007669"/>
    <property type="project" value="UniProtKB-KW"/>
</dbReference>
<evidence type="ECO:0000259" key="1">
    <source>
        <dbReference type="Pfam" id="PF04230"/>
    </source>
</evidence>
<protein>
    <submittedName>
        <fullName evidence="2">Pyruvyl transferase</fullName>
    </submittedName>
</protein>
<organism evidence="2 3">
    <name type="scientific">Rarobacter incanus</name>
    <dbReference type="NCBI Taxonomy" id="153494"/>
    <lineage>
        <taxon>Bacteria</taxon>
        <taxon>Bacillati</taxon>
        <taxon>Actinomycetota</taxon>
        <taxon>Actinomycetes</taxon>
        <taxon>Micrococcales</taxon>
        <taxon>Rarobacteraceae</taxon>
        <taxon>Rarobacter</taxon>
    </lineage>
</organism>
<keyword evidence="3" id="KW-1185">Reference proteome</keyword>
<dbReference type="Pfam" id="PF04230">
    <property type="entry name" value="PS_pyruv_trans"/>
    <property type="match status" value="1"/>
</dbReference>
<dbReference type="OrthoDB" id="9803627at2"/>
<gene>
    <name evidence="2" type="ORF">FB389_0886</name>
</gene>
<evidence type="ECO:0000313" key="3">
    <source>
        <dbReference type="Proteomes" id="UP000316181"/>
    </source>
</evidence>